<evidence type="ECO:0000256" key="7">
    <source>
        <dbReference type="SAM" id="Phobius"/>
    </source>
</evidence>
<keyword evidence="4" id="KW-0808">Transferase</keyword>
<evidence type="ECO:0000256" key="1">
    <source>
        <dbReference type="ARBA" id="ARBA00000085"/>
    </source>
</evidence>
<dbReference type="Gene3D" id="3.30.450.20">
    <property type="entry name" value="PAS domain"/>
    <property type="match status" value="2"/>
</dbReference>
<dbReference type="InterPro" id="IPR005467">
    <property type="entry name" value="His_kinase_dom"/>
</dbReference>
<dbReference type="PROSITE" id="PS50109">
    <property type="entry name" value="HIS_KIN"/>
    <property type="match status" value="1"/>
</dbReference>
<evidence type="ECO:0000259" key="8">
    <source>
        <dbReference type="PROSITE" id="PS50109"/>
    </source>
</evidence>
<comment type="catalytic activity">
    <reaction evidence="1">
        <text>ATP + protein L-histidine = ADP + protein N-phospho-L-histidine.</text>
        <dbReference type="EC" id="2.7.13.3"/>
    </reaction>
</comment>
<keyword evidence="3" id="KW-0597">Phosphoprotein</keyword>
<dbReference type="CDD" id="cd16922">
    <property type="entry name" value="HATPase_EvgS-ArcB-TorS-like"/>
    <property type="match status" value="1"/>
</dbReference>
<proteinExistence type="predicted"/>
<dbReference type="PRINTS" id="PR00344">
    <property type="entry name" value="BCTRLSENSOR"/>
</dbReference>
<dbReference type="Gene3D" id="3.30.565.10">
    <property type="entry name" value="Histidine kinase-like ATPase, C-terminal domain"/>
    <property type="match status" value="1"/>
</dbReference>
<dbReference type="Pfam" id="PF02518">
    <property type="entry name" value="HATPase_c"/>
    <property type="match status" value="1"/>
</dbReference>
<dbReference type="InterPro" id="IPR003594">
    <property type="entry name" value="HATPase_dom"/>
</dbReference>
<dbReference type="PANTHER" id="PTHR43711">
    <property type="entry name" value="TWO-COMPONENT HISTIDINE KINASE"/>
    <property type="match status" value="1"/>
</dbReference>
<dbReference type="SMART" id="SM00388">
    <property type="entry name" value="HisKA"/>
    <property type="match status" value="1"/>
</dbReference>
<evidence type="ECO:0000313" key="9">
    <source>
        <dbReference type="EMBL" id="GAK36220.1"/>
    </source>
</evidence>
<feature type="domain" description="Histidine kinase" evidence="8">
    <location>
        <begin position="635"/>
        <end position="849"/>
    </location>
</feature>
<sequence length="850" mass="97264">MATFAQKTYDVLFIQSYSRSNNWVGELNEGLKAGFDERDVKVNITTEFLDSRSWLGQAEMEVMRRICQRANKQNYDLIITANDEALYDLLTCGDSLPRKVPVMFFNVVYPNQEVLANYPNVYGLEAPKPFHRLLETIKEMFPSRKQMILVSDASYLGQKSLKEFDVQWNAFLQSNPDYKLSRFNINDDHTTNILYEIRISPKARQSILIMPYWGLFMSSIAKVSKAPCFTIADESLLQGGLCALAPYPYEEARRAALMAVDVLQGKKPDNKIVKNSKPNLIFDYKQLDFFKMDKSDVPRGSIIINEPLWEKYQPLFLLFYSALVVILVLAIIALFRANRREFKRRYYAQTRLLLQSKMVDQRNEFDNVFHSIHEGVIIYGADFKIHSVNKAAAAMISLEHDRERNQYENLPAGSFLKIYHKGDEVLYKLLEEVKRTGASVSIPEGSFMLELKTNGYFSVWGEVIPLYSKSRLNGYVLSFRNIAADEVKKRFFNLAVEESSIYPWQFNVSDGVYTFPKGFIERMGFNSTSGRLSRSELRRKIHPDDLPGIKIEFDALLAGDKNNSRIAFRQKNKKGQYEWWEYRMMVFNALIPHSPSSILGVCQSIQRHKDVEAELIAARDKAMQSDRLKTAFLANMSHEIRTPLNSIVGFSGLLKEIHSFSEEEVAQFVDTINQNCELLLSLISDILDMSRIESGAMDFQIAECNLSLLVDEVYQSQRFNIPPAVSLLKNVPLHEEKQILADPVRLKQILNNLINNASKFTKEGSITVGYHLNEPGFVTFFVEDTGIGISEDDQKHIFERFFKVNSFAQGTGLGLSICYNIVERMHGTIQVTSQQGKGTCFTVRIPDTEA</sequence>
<dbReference type="CDD" id="cd00082">
    <property type="entry name" value="HisKA"/>
    <property type="match status" value="1"/>
</dbReference>
<dbReference type="EMBL" id="BAJS01000005">
    <property type="protein sequence ID" value="GAK36220.1"/>
    <property type="molecule type" value="Genomic_DNA"/>
</dbReference>
<dbReference type="GO" id="GO:0000155">
    <property type="term" value="F:phosphorelay sensor kinase activity"/>
    <property type="evidence" value="ECO:0007669"/>
    <property type="project" value="InterPro"/>
</dbReference>
<keyword evidence="6" id="KW-0902">Two-component regulatory system</keyword>
<dbReference type="SUPFAM" id="SSF47384">
    <property type="entry name" value="Homodimeric domain of signal transducing histidine kinase"/>
    <property type="match status" value="1"/>
</dbReference>
<dbReference type="InterPro" id="IPR004358">
    <property type="entry name" value="Sig_transdc_His_kin-like_C"/>
</dbReference>
<dbReference type="Pfam" id="PF04392">
    <property type="entry name" value="ABC_sub_bind"/>
    <property type="match status" value="1"/>
</dbReference>
<dbReference type="Pfam" id="PF00512">
    <property type="entry name" value="HisKA"/>
    <property type="match status" value="1"/>
</dbReference>
<dbReference type="FunFam" id="3.30.565.10:FF:000006">
    <property type="entry name" value="Sensor histidine kinase WalK"/>
    <property type="match status" value="1"/>
</dbReference>
<dbReference type="EC" id="2.7.13.3" evidence="2"/>
<accession>A0A069D1J8</accession>
<evidence type="ECO:0000256" key="5">
    <source>
        <dbReference type="ARBA" id="ARBA00022777"/>
    </source>
</evidence>
<dbReference type="InterPro" id="IPR007487">
    <property type="entry name" value="ABC_transpt-TYRBP-like"/>
</dbReference>
<dbReference type="Proteomes" id="UP000027601">
    <property type="component" value="Unassembled WGS sequence"/>
</dbReference>
<dbReference type="PANTHER" id="PTHR43711:SF31">
    <property type="entry name" value="HISTIDINE KINASE"/>
    <property type="match status" value="1"/>
</dbReference>
<evidence type="ECO:0000313" key="10">
    <source>
        <dbReference type="Proteomes" id="UP000027601"/>
    </source>
</evidence>
<feature type="transmembrane region" description="Helical" evidence="7">
    <location>
        <begin position="315"/>
        <end position="335"/>
    </location>
</feature>
<gene>
    <name evidence="9" type="ORF">JCM15093_1368</name>
</gene>
<dbReference type="eggNOG" id="COG2984">
    <property type="taxonomic scope" value="Bacteria"/>
</dbReference>
<evidence type="ECO:0000256" key="6">
    <source>
        <dbReference type="ARBA" id="ARBA00023012"/>
    </source>
</evidence>
<dbReference type="SUPFAM" id="SSF55785">
    <property type="entry name" value="PYP-like sensor domain (PAS domain)"/>
    <property type="match status" value="1"/>
</dbReference>
<dbReference type="Gene3D" id="3.40.50.2300">
    <property type="match status" value="2"/>
</dbReference>
<protein>
    <recommendedName>
        <fullName evidence="2">histidine kinase</fullName>
        <ecNumber evidence="2">2.7.13.3</ecNumber>
    </recommendedName>
</protein>
<organism evidence="9 10">
    <name type="scientific">Bacteroides graminisolvens DSM 19988 = JCM 15093</name>
    <dbReference type="NCBI Taxonomy" id="1121097"/>
    <lineage>
        <taxon>Bacteria</taxon>
        <taxon>Pseudomonadati</taxon>
        <taxon>Bacteroidota</taxon>
        <taxon>Bacteroidia</taxon>
        <taxon>Bacteroidales</taxon>
        <taxon>Bacteroidaceae</taxon>
        <taxon>Bacteroides</taxon>
    </lineage>
</organism>
<dbReference type="InterPro" id="IPR035965">
    <property type="entry name" value="PAS-like_dom_sf"/>
</dbReference>
<evidence type="ECO:0000256" key="2">
    <source>
        <dbReference type="ARBA" id="ARBA00012438"/>
    </source>
</evidence>
<dbReference type="SUPFAM" id="SSF55874">
    <property type="entry name" value="ATPase domain of HSP90 chaperone/DNA topoisomerase II/histidine kinase"/>
    <property type="match status" value="1"/>
</dbReference>
<dbReference type="InterPro" id="IPR050736">
    <property type="entry name" value="Sensor_HK_Regulatory"/>
</dbReference>
<dbReference type="InterPro" id="IPR003661">
    <property type="entry name" value="HisK_dim/P_dom"/>
</dbReference>
<dbReference type="InterPro" id="IPR036890">
    <property type="entry name" value="HATPase_C_sf"/>
</dbReference>
<dbReference type="STRING" id="1121097.GCA_000428125_01673"/>
<keyword evidence="7" id="KW-0812">Transmembrane</keyword>
<evidence type="ECO:0000256" key="3">
    <source>
        <dbReference type="ARBA" id="ARBA00022553"/>
    </source>
</evidence>
<dbReference type="InterPro" id="IPR036097">
    <property type="entry name" value="HisK_dim/P_sf"/>
</dbReference>
<name>A0A069D1J8_9BACE</name>
<keyword evidence="10" id="KW-1185">Reference proteome</keyword>
<reference evidence="9 10" key="1">
    <citation type="journal article" date="2015" name="Microbes Environ.">
        <title>Distribution and evolution of nitrogen fixation genes in the phylum bacteroidetes.</title>
        <authorList>
            <person name="Inoue J."/>
            <person name="Oshima K."/>
            <person name="Suda W."/>
            <person name="Sakamoto M."/>
            <person name="Iino T."/>
            <person name="Noda S."/>
            <person name="Hongoh Y."/>
            <person name="Hattori M."/>
            <person name="Ohkuma M."/>
        </authorList>
    </citation>
    <scope>NUCLEOTIDE SEQUENCE [LARGE SCALE GENOMIC DNA]</scope>
    <source>
        <strain evidence="9 10">JCM 15093</strain>
    </source>
</reference>
<comment type="caution">
    <text evidence="9">The sequence shown here is derived from an EMBL/GenBank/DDBJ whole genome shotgun (WGS) entry which is preliminary data.</text>
</comment>
<keyword evidence="7" id="KW-0472">Membrane</keyword>
<dbReference type="eggNOG" id="COG2205">
    <property type="taxonomic scope" value="Bacteria"/>
</dbReference>
<keyword evidence="5 9" id="KW-0418">Kinase</keyword>
<keyword evidence="7" id="KW-1133">Transmembrane helix</keyword>
<dbReference type="Gene3D" id="1.10.287.130">
    <property type="match status" value="1"/>
</dbReference>
<evidence type="ECO:0000256" key="4">
    <source>
        <dbReference type="ARBA" id="ARBA00022679"/>
    </source>
</evidence>
<dbReference type="SMART" id="SM00387">
    <property type="entry name" value="HATPase_c"/>
    <property type="match status" value="1"/>
</dbReference>
<dbReference type="AlphaFoldDB" id="A0A069D1J8"/>